<accession>A0ABS2NTS1</accession>
<evidence type="ECO:0000313" key="3">
    <source>
        <dbReference type="EMBL" id="MBM7616345.1"/>
    </source>
</evidence>
<feature type="transmembrane region" description="Helical" evidence="1">
    <location>
        <begin position="12"/>
        <end position="34"/>
    </location>
</feature>
<dbReference type="Gene3D" id="3.40.710.10">
    <property type="entry name" value="DD-peptidase/beta-lactamase superfamily"/>
    <property type="match status" value="1"/>
</dbReference>
<comment type="caution">
    <text evidence="3">The sequence shown here is derived from an EMBL/GenBank/DDBJ whole genome shotgun (WGS) entry which is preliminary data.</text>
</comment>
<evidence type="ECO:0000313" key="4">
    <source>
        <dbReference type="Proteomes" id="UP001314796"/>
    </source>
</evidence>
<dbReference type="RefSeq" id="WP_204404467.1">
    <property type="nucleotide sequence ID" value="NZ_JAFBEE010000032.1"/>
</dbReference>
<gene>
    <name evidence="3" type="ORF">JOC73_002927</name>
</gene>
<dbReference type="Proteomes" id="UP001314796">
    <property type="component" value="Unassembled WGS sequence"/>
</dbReference>
<name>A0ABS2NTS1_9FIRM</name>
<organism evidence="3 4">
    <name type="scientific">Alkaliphilus hydrothermalis</name>
    <dbReference type="NCBI Taxonomy" id="1482730"/>
    <lineage>
        <taxon>Bacteria</taxon>
        <taxon>Bacillati</taxon>
        <taxon>Bacillota</taxon>
        <taxon>Clostridia</taxon>
        <taxon>Peptostreptococcales</taxon>
        <taxon>Natronincolaceae</taxon>
        <taxon>Alkaliphilus</taxon>
    </lineage>
</organism>
<dbReference type="InterPro" id="IPR012338">
    <property type="entry name" value="Beta-lactam/transpept-like"/>
</dbReference>
<keyword evidence="1" id="KW-1133">Transmembrane helix</keyword>
<keyword evidence="1" id="KW-0812">Transmembrane</keyword>
<proteinExistence type="predicted"/>
<feature type="domain" description="Beta-lactamase-related" evidence="2">
    <location>
        <begin position="62"/>
        <end position="348"/>
    </location>
</feature>
<dbReference type="PANTHER" id="PTHR46825:SF8">
    <property type="entry name" value="BETA-LACTAMASE-RELATED"/>
    <property type="match status" value="1"/>
</dbReference>
<dbReference type="EMBL" id="JAFBEE010000032">
    <property type="protein sequence ID" value="MBM7616345.1"/>
    <property type="molecule type" value="Genomic_DNA"/>
</dbReference>
<dbReference type="SUPFAM" id="SSF56601">
    <property type="entry name" value="beta-lactamase/transpeptidase-like"/>
    <property type="match status" value="1"/>
</dbReference>
<sequence length="366" mass="41438">MKRCKLGKKKILKAISIVVVVIAVGFGGYCVNGLHKINELSRMTFEEMLAYTTKDNKDAVITVGIIQNGKMTYDVYGENGNKLPTKEHTYEIGSITKTFTTSLLCKAIKEGRISLDDSIDVYLNLPKKDYYPTIRRLMTHTSGYKEYYFEKPMILNFLRGKNDYNGISEEMLIERLGKINLDNTGYSFKYSNFGMATLGSVLERIYDEDYTKLINDYISEDLGLTNTKISDNSGDLKNYWEWSESDAYMPAGALLSNIRDMMKYVQIQMNNKSGNLSIVHEALVEVNASSRSYEKMGIRIDIVGAGWMIDNENKIIWHNGGTGNYNSYIGFDKENQIGVVILSNLPPNYKIPATIMGIEILTSLQK</sequence>
<dbReference type="PANTHER" id="PTHR46825">
    <property type="entry name" value="D-ALANYL-D-ALANINE-CARBOXYPEPTIDASE/ENDOPEPTIDASE AMPH"/>
    <property type="match status" value="1"/>
</dbReference>
<evidence type="ECO:0000259" key="2">
    <source>
        <dbReference type="Pfam" id="PF00144"/>
    </source>
</evidence>
<dbReference type="InterPro" id="IPR050491">
    <property type="entry name" value="AmpC-like"/>
</dbReference>
<keyword evidence="1" id="KW-0472">Membrane</keyword>
<keyword evidence="4" id="KW-1185">Reference proteome</keyword>
<protein>
    <submittedName>
        <fullName evidence="3">CubicO group peptidase (Beta-lactamase class C family)</fullName>
    </submittedName>
</protein>
<reference evidence="3 4" key="1">
    <citation type="submission" date="2021-01" db="EMBL/GenBank/DDBJ databases">
        <title>Genomic Encyclopedia of Type Strains, Phase IV (KMG-IV): sequencing the most valuable type-strain genomes for metagenomic binning, comparative biology and taxonomic classification.</title>
        <authorList>
            <person name="Goeker M."/>
        </authorList>
    </citation>
    <scope>NUCLEOTIDE SEQUENCE [LARGE SCALE GENOMIC DNA]</scope>
    <source>
        <strain evidence="3 4">DSM 25890</strain>
    </source>
</reference>
<dbReference type="InterPro" id="IPR001466">
    <property type="entry name" value="Beta-lactam-related"/>
</dbReference>
<dbReference type="Pfam" id="PF00144">
    <property type="entry name" value="Beta-lactamase"/>
    <property type="match status" value="1"/>
</dbReference>
<evidence type="ECO:0000256" key="1">
    <source>
        <dbReference type="SAM" id="Phobius"/>
    </source>
</evidence>